<keyword evidence="2 7" id="KW-0378">Hydrolase</keyword>
<evidence type="ECO:0000256" key="4">
    <source>
        <dbReference type="ARBA" id="ARBA00022840"/>
    </source>
</evidence>
<keyword evidence="4" id="KW-0067">ATP-binding</keyword>
<dbReference type="Proteomes" id="UP000600565">
    <property type="component" value="Unassembled WGS sequence"/>
</dbReference>
<proteinExistence type="predicted"/>
<dbReference type="Pfam" id="PF00271">
    <property type="entry name" value="Helicase_C"/>
    <property type="match status" value="1"/>
</dbReference>
<organism evidence="7 8">
    <name type="scientific">Solibacillus merdavium</name>
    <dbReference type="NCBI Taxonomy" id="2762218"/>
    <lineage>
        <taxon>Bacteria</taxon>
        <taxon>Bacillati</taxon>
        <taxon>Bacillota</taxon>
        <taxon>Bacilli</taxon>
        <taxon>Bacillales</taxon>
        <taxon>Caryophanaceae</taxon>
        <taxon>Solibacillus</taxon>
    </lineage>
</organism>
<reference evidence="7 8" key="1">
    <citation type="submission" date="2020-08" db="EMBL/GenBank/DDBJ databases">
        <title>A Genomic Blueprint of the Chicken Gut Microbiome.</title>
        <authorList>
            <person name="Gilroy R."/>
            <person name="Ravi A."/>
            <person name="Getino M."/>
            <person name="Pursley I."/>
            <person name="Horton D.L."/>
            <person name="Alikhan N.-F."/>
            <person name="Baker D."/>
            <person name="Gharbi K."/>
            <person name="Hall N."/>
            <person name="Watson M."/>
            <person name="Adriaenssens E.M."/>
            <person name="Foster-Nyarko E."/>
            <person name="Jarju S."/>
            <person name="Secka A."/>
            <person name="Antonio M."/>
            <person name="Oren A."/>
            <person name="Chaudhuri R."/>
            <person name="La Ragione R.M."/>
            <person name="Hildebrand F."/>
            <person name="Pallen M.J."/>
        </authorList>
    </citation>
    <scope>NUCLEOTIDE SEQUENCE [LARGE SCALE GENOMIC DNA]</scope>
    <source>
        <strain evidence="7 8">Sa1YVA6</strain>
    </source>
</reference>
<dbReference type="Pfam" id="PF00270">
    <property type="entry name" value="DEAD"/>
    <property type="match status" value="1"/>
</dbReference>
<dbReference type="Gene3D" id="3.40.960.10">
    <property type="entry name" value="VSR Endonuclease"/>
    <property type="match status" value="1"/>
</dbReference>
<name>A0ABR8XLT8_9BACL</name>
<dbReference type="InterPro" id="IPR004589">
    <property type="entry name" value="DNA_helicase_ATP-dep_RecQ"/>
</dbReference>
<dbReference type="PROSITE" id="PS51192">
    <property type="entry name" value="HELICASE_ATP_BIND_1"/>
    <property type="match status" value="1"/>
</dbReference>
<accession>A0ABR8XLT8</accession>
<dbReference type="GO" id="GO:0003678">
    <property type="term" value="F:DNA helicase activity"/>
    <property type="evidence" value="ECO:0007669"/>
    <property type="project" value="UniProtKB-EC"/>
</dbReference>
<feature type="domain" description="Helicase C-terminal" evidence="6">
    <location>
        <begin position="580"/>
        <end position="739"/>
    </location>
</feature>
<evidence type="ECO:0000313" key="7">
    <source>
        <dbReference type="EMBL" id="MBD8032913.1"/>
    </source>
</evidence>
<dbReference type="Pfam" id="PF04480">
    <property type="entry name" value="DUF559"/>
    <property type="match status" value="1"/>
</dbReference>
<dbReference type="SMART" id="SM00487">
    <property type="entry name" value="DEXDc"/>
    <property type="match status" value="1"/>
</dbReference>
<feature type="domain" description="Helicase ATP-binding" evidence="5">
    <location>
        <begin position="378"/>
        <end position="553"/>
    </location>
</feature>
<dbReference type="InterPro" id="IPR011545">
    <property type="entry name" value="DEAD/DEAH_box_helicase_dom"/>
</dbReference>
<dbReference type="InterPro" id="IPR027417">
    <property type="entry name" value="P-loop_NTPase"/>
</dbReference>
<dbReference type="PANTHER" id="PTHR13710">
    <property type="entry name" value="DNA HELICASE RECQ FAMILY MEMBER"/>
    <property type="match status" value="1"/>
</dbReference>
<comment type="caution">
    <text evidence="7">The sequence shown here is derived from an EMBL/GenBank/DDBJ whole genome shotgun (WGS) entry which is preliminary data.</text>
</comment>
<protein>
    <submittedName>
        <fullName evidence="7">RecQ family ATP-dependent DNA helicase</fullName>
        <ecNumber evidence="7">3.6.4.12</ecNumber>
    </submittedName>
</protein>
<gene>
    <name evidence="7" type="ORF">H9632_07515</name>
</gene>
<dbReference type="NCBIfam" id="TIGR00614">
    <property type="entry name" value="recQ_fam"/>
    <property type="match status" value="1"/>
</dbReference>
<dbReference type="GO" id="GO:0016787">
    <property type="term" value="F:hydrolase activity"/>
    <property type="evidence" value="ECO:0007669"/>
    <property type="project" value="UniProtKB-KW"/>
</dbReference>
<evidence type="ECO:0000313" key="8">
    <source>
        <dbReference type="Proteomes" id="UP000600565"/>
    </source>
</evidence>
<evidence type="ECO:0000256" key="1">
    <source>
        <dbReference type="ARBA" id="ARBA00022741"/>
    </source>
</evidence>
<keyword evidence="3 7" id="KW-0347">Helicase</keyword>
<keyword evidence="1" id="KW-0547">Nucleotide-binding</keyword>
<sequence length="1085" mass="126277">MHFYNSGYAKLNNHFIIKNIPPKKFESNDNPIFSIIQNIIMRGTPSFATPYILDRLGLSRNYLIDMKNIRIIHPEHTNWNKSIKGDDEKLNYPAKVFYEDLRKNFGKTPFLADLFIAECPITAIVNNSDLEKQSVDFYNPFLKVVIEIDGKSHIDNNQKKLDKFRDKHLKAAGVEVVRLTTKQVADKDYKGLMSILRSQYKLYRGNISMFETYLQNPNEYQLHTQLTEIYRFQMVLIELLKNEVISLNDDDWSFTVNKDQQIESFTIALEDLQKWMIEIAFLLNLEISFPKINIGVKRTKSALHIDLLVGKYWDDLLVDSSIIYVREDYFEEVNNRVINTNYIIEYHLEEEKHKRSLQYVLEVLYGYKEFNSGQLSIIINTLNRNHTVGLLPTGGGKSLTYQMCTFLQPAISFVVAPIKSLMVDQIQNLKFKHYIDCAEYINGDLPVEISSKRLDDYTEGKYLFLIISPERFQQQNFRERLQMIQVKKQIAYAVIDEAHCISEWGHDFRTSYLALANTVRRYAPTAIFMALTATASSKVLLDIRNELSIENKDVITISDFTRKELSFEVIEASKFEKQQKLTEIVYQNLDNNQPLLVFTPFAGGNEGCYKLSNQLRTQLKVNSGFYSGSAPKDFKETDFQSYKDSMQRAFMNNELDVLVATKAFGMGIDKPDIRTVIHYGIPSSLESYYQEAGRAGRDRGDSKCIILFTKDTLTTFQHQVLFGIDTKLEEVESTTRVLQGDLNKVMFLMKKGLKNIDEETNSICEFYEQFLAGHSAVQIANRGDNEKIVYRLALLGLVNDWMIDWKTSKIIVSLNPFDEDTIQSSVFKHIQKYDALFTLEAIYKNSELKEYLTVYSIDNVTTLYKFSYILLKWYNDNVIYSRKQSLKNMYKNVLDFESSDDFQHKLEVYFKRNDDVYFLENTISKPKKIQDWWRIYYVETNDNLSKKNEPEIKDLSITISRFLESYKNDPTLNLIEGITSLINTGALTNDSKKRLSQAISYINELEPEWRRELLVSILNIGNDFLKPNEKTDLSELLILNGFNTYEEIKIIYKEFKDGMSYGELINDLSSQIKEVRVGGEYPWEN</sequence>
<evidence type="ECO:0000256" key="2">
    <source>
        <dbReference type="ARBA" id="ARBA00022801"/>
    </source>
</evidence>
<dbReference type="RefSeq" id="WP_191703494.1">
    <property type="nucleotide sequence ID" value="NZ_JACSPW010000005.1"/>
</dbReference>
<keyword evidence="8" id="KW-1185">Reference proteome</keyword>
<evidence type="ECO:0000259" key="5">
    <source>
        <dbReference type="PROSITE" id="PS51192"/>
    </source>
</evidence>
<dbReference type="CDD" id="cd17920">
    <property type="entry name" value="DEXHc_RecQ"/>
    <property type="match status" value="1"/>
</dbReference>
<evidence type="ECO:0000259" key="6">
    <source>
        <dbReference type="PROSITE" id="PS51194"/>
    </source>
</evidence>
<dbReference type="InterPro" id="IPR007569">
    <property type="entry name" value="DUF559"/>
</dbReference>
<dbReference type="Gene3D" id="3.40.50.300">
    <property type="entry name" value="P-loop containing nucleotide triphosphate hydrolases"/>
    <property type="match status" value="2"/>
</dbReference>
<dbReference type="PANTHER" id="PTHR13710:SF84">
    <property type="entry name" value="ATP-DEPENDENT DNA HELICASE RECS-RELATED"/>
    <property type="match status" value="1"/>
</dbReference>
<dbReference type="InterPro" id="IPR001650">
    <property type="entry name" value="Helicase_C-like"/>
</dbReference>
<dbReference type="EC" id="3.6.4.12" evidence="7"/>
<dbReference type="EMBL" id="JACSPW010000005">
    <property type="protein sequence ID" value="MBD8032913.1"/>
    <property type="molecule type" value="Genomic_DNA"/>
</dbReference>
<dbReference type="SMART" id="SM00490">
    <property type="entry name" value="HELICc"/>
    <property type="match status" value="1"/>
</dbReference>
<evidence type="ECO:0000256" key="3">
    <source>
        <dbReference type="ARBA" id="ARBA00022806"/>
    </source>
</evidence>
<dbReference type="SUPFAM" id="SSF52540">
    <property type="entry name" value="P-loop containing nucleoside triphosphate hydrolases"/>
    <property type="match status" value="1"/>
</dbReference>
<dbReference type="InterPro" id="IPR014001">
    <property type="entry name" value="Helicase_ATP-bd"/>
</dbReference>
<dbReference type="PROSITE" id="PS51194">
    <property type="entry name" value="HELICASE_CTER"/>
    <property type="match status" value="1"/>
</dbReference>